<evidence type="ECO:0000313" key="7">
    <source>
        <dbReference type="EMBL" id="KAJ8026711.1"/>
    </source>
</evidence>
<keyword evidence="2 5" id="KW-0812">Transmembrane</keyword>
<dbReference type="EMBL" id="JAIZAY010000016">
    <property type="protein sequence ID" value="KAJ8026711.1"/>
    <property type="molecule type" value="Genomic_DNA"/>
</dbReference>
<dbReference type="GO" id="GO:0022857">
    <property type="term" value="F:transmembrane transporter activity"/>
    <property type="evidence" value="ECO:0007669"/>
    <property type="project" value="InterPro"/>
</dbReference>
<dbReference type="CDD" id="cd17317">
    <property type="entry name" value="MFS_SLC22"/>
    <property type="match status" value="1"/>
</dbReference>
<evidence type="ECO:0000256" key="5">
    <source>
        <dbReference type="SAM" id="Phobius"/>
    </source>
</evidence>
<dbReference type="GO" id="GO:0016020">
    <property type="term" value="C:membrane"/>
    <property type="evidence" value="ECO:0007669"/>
    <property type="project" value="UniProtKB-SubCell"/>
</dbReference>
<keyword evidence="4 5" id="KW-0472">Membrane</keyword>
<gene>
    <name evidence="7" type="ORF">HOLleu_31624</name>
</gene>
<feature type="transmembrane region" description="Helical" evidence="5">
    <location>
        <begin position="198"/>
        <end position="220"/>
    </location>
</feature>
<feature type="transmembrane region" description="Helical" evidence="5">
    <location>
        <begin position="406"/>
        <end position="424"/>
    </location>
</feature>
<comment type="subcellular location">
    <subcellularLocation>
        <location evidence="1">Membrane</location>
        <topology evidence="1">Multi-pass membrane protein</topology>
    </subcellularLocation>
</comment>
<reference evidence="7" key="1">
    <citation type="submission" date="2021-10" db="EMBL/GenBank/DDBJ databases">
        <title>Tropical sea cucumber genome reveals ecological adaptation and Cuvierian tubules defense mechanism.</title>
        <authorList>
            <person name="Chen T."/>
        </authorList>
    </citation>
    <scope>NUCLEOTIDE SEQUENCE</scope>
    <source>
        <strain evidence="7">Nanhai2018</strain>
        <tissue evidence="7">Muscle</tissue>
    </source>
</reference>
<accession>A0A9Q0YRZ9</accession>
<feature type="transmembrane region" description="Helical" evidence="5">
    <location>
        <begin position="374"/>
        <end position="394"/>
    </location>
</feature>
<dbReference type="InterPro" id="IPR005828">
    <property type="entry name" value="MFS_sugar_transport-like"/>
</dbReference>
<dbReference type="Proteomes" id="UP001152320">
    <property type="component" value="Chromosome 16"/>
</dbReference>
<dbReference type="PANTHER" id="PTHR24064">
    <property type="entry name" value="SOLUTE CARRIER FAMILY 22 MEMBER"/>
    <property type="match status" value="1"/>
</dbReference>
<evidence type="ECO:0000256" key="1">
    <source>
        <dbReference type="ARBA" id="ARBA00004141"/>
    </source>
</evidence>
<feature type="transmembrane region" description="Helical" evidence="5">
    <location>
        <begin position="343"/>
        <end position="362"/>
    </location>
</feature>
<feature type="transmembrane region" description="Helical" evidence="5">
    <location>
        <begin position="260"/>
        <end position="279"/>
    </location>
</feature>
<keyword evidence="8" id="KW-1185">Reference proteome</keyword>
<evidence type="ECO:0000256" key="2">
    <source>
        <dbReference type="ARBA" id="ARBA00022692"/>
    </source>
</evidence>
<dbReference type="Pfam" id="PF00083">
    <property type="entry name" value="Sugar_tr"/>
    <property type="match status" value="1"/>
</dbReference>
<feature type="transmembrane region" description="Helical" evidence="5">
    <location>
        <begin position="460"/>
        <end position="482"/>
    </location>
</feature>
<keyword evidence="3 5" id="KW-1133">Transmembrane helix</keyword>
<protein>
    <submittedName>
        <fullName evidence="7">Organic cation transporter protein</fullName>
    </submittedName>
</protein>
<feature type="transmembrane region" description="Helical" evidence="5">
    <location>
        <begin position="232"/>
        <end position="254"/>
    </location>
</feature>
<sequence>MGFDDILRNIGDFGRFQKRVLALILLIPLGQSGILLVQVFIAGRSDHWCRVEHWQDEDCYQWGMTEEECILFKRNISSPMIEGERSQCKKYNLTSIDLETAFNLHDAFNESDVISCDEGWEFDRSVFSSTIIEEWELVCGKSAIPDTFQAVFFAGYLFGSIVFGRLADRIGRYYTLMFCCVIAGVTSGLTALSPNVYIFIVLRFVTAATSFGASLMSFVFASELVMPSLREWTGIGVWFSFSSGYFILAGFASITYSWRILVATMSVPYFLLIPLLPFLTESPRWLIASGRLDRAEKLIHKIAKENKREVPNNLRSMMADEDQQNQEEQGAVRDFIRVPTLRYYMINMLYSWFVQGFVFFGLTLGTSSLGVNVYLAFCISGAVEIPAHIVAIYSMGKFGRRASTSFWMLLAGFSCFGTVMTPLGPWRFSFATLGKLAIAASFDIVFVFAGEILPTPLRALGVGICSLASRVGGIVAPLLLYLGTIVDSLPLILFSSSSIIGGLLILLLPETNKKPLPDTAEETLELKKKGNQG</sequence>
<dbReference type="OrthoDB" id="2544694at2759"/>
<feature type="transmembrane region" description="Helical" evidence="5">
    <location>
        <begin position="20"/>
        <end position="41"/>
    </location>
</feature>
<name>A0A9Q0YRZ9_HOLLE</name>
<dbReference type="InterPro" id="IPR036259">
    <property type="entry name" value="MFS_trans_sf"/>
</dbReference>
<comment type="caution">
    <text evidence="7">The sequence shown here is derived from an EMBL/GenBank/DDBJ whole genome shotgun (WGS) entry which is preliminary data.</text>
</comment>
<dbReference type="PROSITE" id="PS50850">
    <property type="entry name" value="MFS"/>
    <property type="match status" value="1"/>
</dbReference>
<dbReference type="InterPro" id="IPR020846">
    <property type="entry name" value="MFS_dom"/>
</dbReference>
<proteinExistence type="predicted"/>
<organism evidence="7 8">
    <name type="scientific">Holothuria leucospilota</name>
    <name type="common">Black long sea cucumber</name>
    <name type="synonym">Mertensiothuria leucospilota</name>
    <dbReference type="NCBI Taxonomy" id="206669"/>
    <lineage>
        <taxon>Eukaryota</taxon>
        <taxon>Metazoa</taxon>
        <taxon>Echinodermata</taxon>
        <taxon>Eleutherozoa</taxon>
        <taxon>Echinozoa</taxon>
        <taxon>Holothuroidea</taxon>
        <taxon>Aspidochirotacea</taxon>
        <taxon>Aspidochirotida</taxon>
        <taxon>Holothuriidae</taxon>
        <taxon>Holothuria</taxon>
    </lineage>
</organism>
<evidence type="ECO:0000259" key="6">
    <source>
        <dbReference type="PROSITE" id="PS50850"/>
    </source>
</evidence>
<evidence type="ECO:0000256" key="4">
    <source>
        <dbReference type="ARBA" id="ARBA00023136"/>
    </source>
</evidence>
<feature type="transmembrane region" description="Helical" evidence="5">
    <location>
        <begin position="173"/>
        <end position="192"/>
    </location>
</feature>
<dbReference type="AlphaFoldDB" id="A0A9Q0YRZ9"/>
<dbReference type="SUPFAM" id="SSF103473">
    <property type="entry name" value="MFS general substrate transporter"/>
    <property type="match status" value="1"/>
</dbReference>
<evidence type="ECO:0000313" key="8">
    <source>
        <dbReference type="Proteomes" id="UP001152320"/>
    </source>
</evidence>
<evidence type="ECO:0000256" key="3">
    <source>
        <dbReference type="ARBA" id="ARBA00022989"/>
    </source>
</evidence>
<feature type="transmembrane region" description="Helical" evidence="5">
    <location>
        <begin position="436"/>
        <end position="453"/>
    </location>
</feature>
<feature type="transmembrane region" description="Helical" evidence="5">
    <location>
        <begin position="147"/>
        <end position="166"/>
    </location>
</feature>
<feature type="transmembrane region" description="Helical" evidence="5">
    <location>
        <begin position="488"/>
        <end position="508"/>
    </location>
</feature>
<feature type="domain" description="Major facilitator superfamily (MFS) profile" evidence="6">
    <location>
        <begin position="95"/>
        <end position="513"/>
    </location>
</feature>
<dbReference type="Gene3D" id="1.20.1250.20">
    <property type="entry name" value="MFS general substrate transporter like domains"/>
    <property type="match status" value="1"/>
</dbReference>